<dbReference type="PANTHER" id="PTHR38434:SF1">
    <property type="entry name" value="BLL2549 PROTEIN"/>
    <property type="match status" value="1"/>
</dbReference>
<keyword evidence="2" id="KW-0472">Membrane</keyword>
<feature type="transmembrane region" description="Helical" evidence="2">
    <location>
        <begin position="546"/>
        <end position="563"/>
    </location>
</feature>
<comment type="caution">
    <text evidence="3">The sequence shown here is derived from an EMBL/GenBank/DDBJ whole genome shotgun (WGS) entry which is preliminary data.</text>
</comment>
<feature type="transmembrane region" description="Helical" evidence="2">
    <location>
        <begin position="885"/>
        <end position="903"/>
    </location>
</feature>
<feature type="transmembrane region" description="Helical" evidence="2">
    <location>
        <begin position="249"/>
        <end position="269"/>
    </location>
</feature>
<feature type="transmembrane region" description="Helical" evidence="2">
    <location>
        <begin position="444"/>
        <end position="464"/>
    </location>
</feature>
<feature type="transmembrane region" description="Helical" evidence="2">
    <location>
        <begin position="822"/>
        <end position="840"/>
    </location>
</feature>
<feature type="compositionally biased region" description="Low complexity" evidence="1">
    <location>
        <begin position="67"/>
        <end position="89"/>
    </location>
</feature>
<feature type="transmembrane region" description="Helical" evidence="2">
    <location>
        <begin position="161"/>
        <end position="181"/>
    </location>
</feature>
<protein>
    <submittedName>
        <fullName evidence="3">DUF2339 domain-containing protein</fullName>
    </submittedName>
</protein>
<feature type="transmembrane region" description="Helical" evidence="2">
    <location>
        <begin position="860"/>
        <end position="878"/>
    </location>
</feature>
<accession>A0A6N9TFW1</accession>
<feature type="transmembrane region" description="Helical" evidence="2">
    <location>
        <begin position="677"/>
        <end position="695"/>
    </location>
</feature>
<feature type="transmembrane region" description="Helical" evidence="2">
    <location>
        <begin position="415"/>
        <end position="432"/>
    </location>
</feature>
<feature type="transmembrane region" description="Helical" evidence="2">
    <location>
        <begin position="645"/>
        <end position="665"/>
    </location>
</feature>
<evidence type="ECO:0000256" key="2">
    <source>
        <dbReference type="SAM" id="Phobius"/>
    </source>
</evidence>
<keyword evidence="2" id="KW-1133">Transmembrane helix</keyword>
<feature type="transmembrane region" description="Helical" evidence="2">
    <location>
        <begin position="915"/>
        <end position="932"/>
    </location>
</feature>
<keyword evidence="2" id="KW-0812">Transmembrane</keyword>
<feature type="transmembrane region" description="Helical" evidence="2">
    <location>
        <begin position="715"/>
        <end position="733"/>
    </location>
</feature>
<proteinExistence type="predicted"/>
<dbReference type="AlphaFoldDB" id="A0A6N9TFW1"/>
<feature type="transmembrane region" description="Helical" evidence="2">
    <location>
        <begin position="223"/>
        <end position="243"/>
    </location>
</feature>
<feature type="transmembrane region" description="Helical" evidence="2">
    <location>
        <begin position="515"/>
        <end position="534"/>
    </location>
</feature>
<dbReference type="EMBL" id="JAAAWO010000004">
    <property type="protein sequence ID" value="NDW15372.1"/>
    <property type="molecule type" value="Genomic_DNA"/>
</dbReference>
<keyword evidence="4" id="KW-1185">Reference proteome</keyword>
<feature type="transmembrane region" description="Helical" evidence="2">
    <location>
        <begin position="778"/>
        <end position="801"/>
    </location>
</feature>
<feature type="region of interest" description="Disordered" evidence="1">
    <location>
        <begin position="42"/>
        <end position="92"/>
    </location>
</feature>
<feature type="transmembrane region" description="Helical" evidence="2">
    <location>
        <begin position="324"/>
        <end position="343"/>
    </location>
</feature>
<dbReference type="InterPro" id="IPR014600">
    <property type="entry name" value="UCP035905_mem"/>
</dbReference>
<dbReference type="PIRSF" id="PIRSF035905">
    <property type="entry name" value="UCP035905_mp"/>
    <property type="match status" value="1"/>
</dbReference>
<feature type="transmembrane region" description="Helical" evidence="2">
    <location>
        <begin position="489"/>
        <end position="508"/>
    </location>
</feature>
<feature type="transmembrane region" description="Helical" evidence="2">
    <location>
        <begin position="393"/>
        <end position="409"/>
    </location>
</feature>
<dbReference type="PANTHER" id="PTHR38434">
    <property type="entry name" value="BLL2549 PROTEIN"/>
    <property type="match status" value="1"/>
</dbReference>
<feature type="transmembrane region" description="Helical" evidence="2">
    <location>
        <begin position="6"/>
        <end position="31"/>
    </location>
</feature>
<organism evidence="3 4">
    <name type="scientific">Alteromonas genovensis</name>
    <dbReference type="NCBI Taxonomy" id="471225"/>
    <lineage>
        <taxon>Bacteria</taxon>
        <taxon>Pseudomonadati</taxon>
        <taxon>Pseudomonadota</taxon>
        <taxon>Gammaproteobacteria</taxon>
        <taxon>Alteromonadales</taxon>
        <taxon>Alteromonadaceae</taxon>
        <taxon>Alteromonas/Salinimonas group</taxon>
        <taxon>Alteromonas</taxon>
    </lineage>
</organism>
<evidence type="ECO:0000313" key="4">
    <source>
        <dbReference type="Proteomes" id="UP000471381"/>
    </source>
</evidence>
<evidence type="ECO:0000256" key="1">
    <source>
        <dbReference type="SAM" id="MobiDB-lite"/>
    </source>
</evidence>
<reference evidence="3 4" key="1">
    <citation type="submission" date="2020-01" db="EMBL/GenBank/DDBJ databases">
        <title>Genomes of bacteria type strains.</title>
        <authorList>
            <person name="Chen J."/>
            <person name="Zhu S."/>
            <person name="Yang J."/>
        </authorList>
    </citation>
    <scope>NUCLEOTIDE SEQUENCE [LARGE SCALE GENOMIC DNA]</scope>
    <source>
        <strain evidence="3 4">LMG 24078</strain>
    </source>
</reference>
<dbReference type="InterPro" id="IPR019286">
    <property type="entry name" value="DUF2339_TM"/>
</dbReference>
<dbReference type="Pfam" id="PF10101">
    <property type="entry name" value="DUF2339"/>
    <property type="match status" value="1"/>
</dbReference>
<gene>
    <name evidence="3" type="ORF">GTQ48_07555</name>
</gene>
<sequence length="944" mass="102275">MLFLFGVLFAIVICAGAILSFAQQSQITALVKEVRLLKKHMSQRGSLSEKNDTDTPNSVGEGSVDVSSLGAGSSGESSLDLSSANSGSEDPSYVDLSLLDSNETDSSDIPSTSSSAFSAASEPVESVFHQSEAKENASTPSFFKRFFSSDSSLMTSIKSNALLWLGAAVLAVGGVFLAVYSIEAGLVSAKVRIVFGAAFGLCLVGLAEYLARHREKFSIYSPTICAALASGGVITCYAIILVAYDFYQFFPPLFAFLLLAAVAFGAISLALRYGPLLALIGIAGAYAIPALIQSDSNSITTLLVFVSLVSLSGVWVSQKVGQLWPWRLSIIGHFVWAFVALNHSGPLDIWVWLGFTTFSVYLFSFTHTLGWSLQEQCSDIKSVKAMLTPSRELFGILLPFTLLHVYLMAHGSDMHVWVSSAVLGALLLLPSYRHSTFDSWPCLLVVASIIHILLLKDIMPFAYANSGNAGGLSPNALNLQDLATLFSGYYLYVQIAVVAFTSYVAFMAHRTGRPAFWFYIVVFPIALYGVSYVVSTASAQEALYRVWAFELALLAIVSTTVALKSRGLGQLTYAVLANACLTLCLTMLLEAAVLSFALALQVASISVLSARYKVTLPDWLYKVLLTAVLLRITAAPWLADYANESIWGIHWTAIIYPLIFAALIIAKKYNPSTTLKVWLEGALIHVAALFITTEPSYYLTGSYPDLLAGDYQERVLVALGWCALASAYCYRAFIAQSMTVLYRVAALVLLIGVGITHMDISVANNPFIHSQPTGERTVFNWLLLQWLLPALLATSVLSSALQRMILGTPDALNTILSKKVRINLGVIAGGFAFLYINSIIRGAFHNANLLLENGFTQPELYTYSVCWLVIATATIFIGQFKQHQLAVKLGFGLLALVILKAFVVDMANLEGLYRALSFIGLGLSLVGIGWLFQKLRGDAELLDA</sequence>
<feature type="transmembrane region" description="Helical" evidence="2">
    <location>
        <begin position="740"/>
        <end position="758"/>
    </location>
</feature>
<feature type="transmembrane region" description="Helical" evidence="2">
    <location>
        <begin position="276"/>
        <end position="292"/>
    </location>
</feature>
<dbReference type="Proteomes" id="UP000471381">
    <property type="component" value="Unassembled WGS sequence"/>
</dbReference>
<feature type="transmembrane region" description="Helical" evidence="2">
    <location>
        <begin position="349"/>
        <end position="373"/>
    </location>
</feature>
<name>A0A6N9TFW1_9ALTE</name>
<evidence type="ECO:0000313" key="3">
    <source>
        <dbReference type="EMBL" id="NDW15372.1"/>
    </source>
</evidence>
<feature type="transmembrane region" description="Helical" evidence="2">
    <location>
        <begin position="193"/>
        <end position="211"/>
    </location>
</feature>
<feature type="transmembrane region" description="Helical" evidence="2">
    <location>
        <begin position="298"/>
        <end position="317"/>
    </location>
</feature>
<dbReference type="RefSeq" id="WP_163106006.1">
    <property type="nucleotide sequence ID" value="NZ_JAAAWO010000004.1"/>
</dbReference>